<evidence type="ECO:0000256" key="4">
    <source>
        <dbReference type="PIRSR" id="PIRSR600246-3"/>
    </source>
</evidence>
<keyword evidence="6" id="KW-1185">Reference proteome</keyword>
<reference evidence="5" key="2">
    <citation type="submission" date="2025-09" db="UniProtKB">
        <authorList>
            <consortium name="Ensembl"/>
        </authorList>
    </citation>
    <scope>IDENTIFICATION</scope>
</reference>
<name>A0A3B3RMH5_9TELE</name>
<evidence type="ECO:0000256" key="2">
    <source>
        <dbReference type="PIRSR" id="PIRSR600246-1"/>
    </source>
</evidence>
<comment type="similarity">
    <text evidence="1">Belongs to the Ntn-hydrolase family.</text>
</comment>
<accession>A0A3B3RMH5</accession>
<dbReference type="Gene3D" id="3.60.20.30">
    <property type="entry name" value="(Glycosyl)asparaginase"/>
    <property type="match status" value="1"/>
</dbReference>
<dbReference type="Pfam" id="PF01112">
    <property type="entry name" value="Asparaginase_2"/>
    <property type="match status" value="2"/>
</dbReference>
<feature type="active site" description="Nucleophile" evidence="2">
    <location>
        <position position="133"/>
    </location>
</feature>
<dbReference type="Ensembl" id="ENSPKIT00000000271.1">
    <property type="protein sequence ID" value="ENSPKIP00000019674.1"/>
    <property type="gene ID" value="ENSPKIG00000004744.1"/>
</dbReference>
<evidence type="ECO:0000256" key="3">
    <source>
        <dbReference type="PIRSR" id="PIRSR600246-2"/>
    </source>
</evidence>
<dbReference type="STRING" id="1676925.ENSPKIP00000019674"/>
<evidence type="ECO:0000313" key="6">
    <source>
        <dbReference type="Proteomes" id="UP000261540"/>
    </source>
</evidence>
<dbReference type="GO" id="GO:0003948">
    <property type="term" value="F:N4-(beta-N-acetylglucosaminyl)-L-asparaginase activity"/>
    <property type="evidence" value="ECO:0007669"/>
    <property type="project" value="TreeGrafter"/>
</dbReference>
<feature type="binding site" evidence="3">
    <location>
        <begin position="153"/>
        <end position="156"/>
    </location>
    <ligand>
        <name>substrate</name>
    </ligand>
</feature>
<evidence type="ECO:0000256" key="1">
    <source>
        <dbReference type="ARBA" id="ARBA00010872"/>
    </source>
</evidence>
<evidence type="ECO:0000313" key="5">
    <source>
        <dbReference type="Ensembl" id="ENSPKIP00000019674.1"/>
    </source>
</evidence>
<sequence>MQRMISAGEHATDAVEEAMAEVEDNLETGRFVVGRGGFPNSAGVLECDAAIMEGQPGRFGAVAALRGVGTPIRVARRVLDGSPHSMLVGEGASAFAQDQGFSLDPDSRMLSAPTAAAYLEFLQKQKSVPGHDTLGENVISVSSSGIPFKAPGRVGDSPLPGCGLYADQRATTGDGDKIMSYCPSYHAVQLMKQGRAPAEACEAVLQDIAERLGTDEGFEIGLVAMNIKGEMGAASSLKFPYTFWNFGMASVEKCIQNPVTWVNLSANQQQ</sequence>
<dbReference type="GO" id="GO:0005737">
    <property type="term" value="C:cytoplasm"/>
    <property type="evidence" value="ECO:0007669"/>
    <property type="project" value="TreeGrafter"/>
</dbReference>
<organism evidence="5 6">
    <name type="scientific">Paramormyrops kingsleyae</name>
    <dbReference type="NCBI Taxonomy" id="1676925"/>
    <lineage>
        <taxon>Eukaryota</taxon>
        <taxon>Metazoa</taxon>
        <taxon>Chordata</taxon>
        <taxon>Craniata</taxon>
        <taxon>Vertebrata</taxon>
        <taxon>Euteleostomi</taxon>
        <taxon>Actinopterygii</taxon>
        <taxon>Neopterygii</taxon>
        <taxon>Teleostei</taxon>
        <taxon>Osteoglossocephala</taxon>
        <taxon>Osteoglossomorpha</taxon>
        <taxon>Osteoglossiformes</taxon>
        <taxon>Mormyridae</taxon>
        <taxon>Paramormyrops</taxon>
    </lineage>
</organism>
<dbReference type="PANTHER" id="PTHR10188:SF16">
    <property type="entry name" value="N(4)-(BETA-N-ACETYLGLUCOSAMINYL)-L-ASPARAGINASE-LIKE"/>
    <property type="match status" value="1"/>
</dbReference>
<reference evidence="5" key="1">
    <citation type="submission" date="2025-08" db="UniProtKB">
        <authorList>
            <consortium name="Ensembl"/>
        </authorList>
    </citation>
    <scope>IDENTIFICATION</scope>
</reference>
<feature type="binding site" evidence="3">
    <location>
        <begin position="172"/>
        <end position="175"/>
    </location>
    <ligand>
        <name>substrate</name>
    </ligand>
</feature>
<proteinExistence type="inferred from homology"/>
<dbReference type="GeneTree" id="ENSGT00950000183045"/>
<dbReference type="SUPFAM" id="SSF56235">
    <property type="entry name" value="N-terminal nucleophile aminohydrolases (Ntn hydrolases)"/>
    <property type="match status" value="1"/>
</dbReference>
<dbReference type="InterPro" id="IPR000246">
    <property type="entry name" value="Peptidase_T2"/>
</dbReference>
<feature type="site" description="Cleavage; by autolysis" evidence="4">
    <location>
        <begin position="132"/>
        <end position="133"/>
    </location>
</feature>
<protein>
    <submittedName>
        <fullName evidence="5">Zgc:153169</fullName>
    </submittedName>
</protein>
<dbReference type="AlphaFoldDB" id="A0A3B3RMH5"/>
<dbReference type="PANTHER" id="PTHR10188">
    <property type="entry name" value="L-ASPARAGINASE"/>
    <property type="match status" value="1"/>
</dbReference>
<dbReference type="Proteomes" id="UP000261540">
    <property type="component" value="Unplaced"/>
</dbReference>
<dbReference type="InterPro" id="IPR029055">
    <property type="entry name" value="Ntn_hydrolases_N"/>
</dbReference>